<comment type="caution">
    <text evidence="2">The sequence shown here is derived from an EMBL/GenBank/DDBJ whole genome shotgun (WGS) entry which is preliminary data.</text>
</comment>
<evidence type="ECO:0000313" key="2">
    <source>
        <dbReference type="EMBL" id="MFF3668001.1"/>
    </source>
</evidence>
<evidence type="ECO:0000313" key="3">
    <source>
        <dbReference type="Proteomes" id="UP001602013"/>
    </source>
</evidence>
<protein>
    <submittedName>
        <fullName evidence="2">Uncharacterized protein</fullName>
    </submittedName>
</protein>
<keyword evidence="1" id="KW-0175">Coiled coil</keyword>
<accession>A0ABW6SSR9</accession>
<dbReference type="EMBL" id="JBIASD010000013">
    <property type="protein sequence ID" value="MFF3668001.1"/>
    <property type="molecule type" value="Genomic_DNA"/>
</dbReference>
<reference evidence="2 3" key="1">
    <citation type="submission" date="2024-10" db="EMBL/GenBank/DDBJ databases">
        <title>The Natural Products Discovery Center: Release of the First 8490 Sequenced Strains for Exploring Actinobacteria Biosynthetic Diversity.</title>
        <authorList>
            <person name="Kalkreuter E."/>
            <person name="Kautsar S.A."/>
            <person name="Yang D."/>
            <person name="Bader C.D."/>
            <person name="Teijaro C.N."/>
            <person name="Fluegel L."/>
            <person name="Davis C.M."/>
            <person name="Simpson J.R."/>
            <person name="Lauterbach L."/>
            <person name="Steele A.D."/>
            <person name="Gui C."/>
            <person name="Meng S."/>
            <person name="Li G."/>
            <person name="Viehrig K."/>
            <person name="Ye F."/>
            <person name="Su P."/>
            <person name="Kiefer A.F."/>
            <person name="Nichols A."/>
            <person name="Cepeda A.J."/>
            <person name="Yan W."/>
            <person name="Fan B."/>
            <person name="Jiang Y."/>
            <person name="Adhikari A."/>
            <person name="Zheng C.-J."/>
            <person name="Schuster L."/>
            <person name="Cowan T.M."/>
            <person name="Smanski M.J."/>
            <person name="Chevrette M.G."/>
            <person name="De Carvalho L.P.S."/>
            <person name="Shen B."/>
        </authorList>
    </citation>
    <scope>NUCLEOTIDE SEQUENCE [LARGE SCALE GENOMIC DNA]</scope>
    <source>
        <strain evidence="2 3">NPDC002173</strain>
    </source>
</reference>
<name>A0ABW6SSR9_9ACTN</name>
<dbReference type="RefSeq" id="WP_387413537.1">
    <property type="nucleotide sequence ID" value="NZ_JBIASD010000013.1"/>
</dbReference>
<sequence length="153" mass="17682">MTRGIGTLTVTIESLDRRVTALEGQVKTVSHFAGLAQRRYEATAQCVALVQVEIKVLRTEMNERFDALGERVGKLEQRMDRFEERMDRFDERLTNVESRLTNVENRLTNVEDRLTNVENRLTRVEQRLDGVEVILKSHGEMLREILQRLPSAA</sequence>
<feature type="coiled-coil region" evidence="1">
    <location>
        <begin position="58"/>
        <end position="134"/>
    </location>
</feature>
<organism evidence="2 3">
    <name type="scientific">Microtetraspora malaysiensis</name>
    <dbReference type="NCBI Taxonomy" id="161358"/>
    <lineage>
        <taxon>Bacteria</taxon>
        <taxon>Bacillati</taxon>
        <taxon>Actinomycetota</taxon>
        <taxon>Actinomycetes</taxon>
        <taxon>Streptosporangiales</taxon>
        <taxon>Streptosporangiaceae</taxon>
        <taxon>Microtetraspora</taxon>
    </lineage>
</organism>
<keyword evidence="3" id="KW-1185">Reference proteome</keyword>
<gene>
    <name evidence="2" type="ORF">ACFYXI_20655</name>
</gene>
<dbReference type="SUPFAM" id="SSF57997">
    <property type="entry name" value="Tropomyosin"/>
    <property type="match status" value="1"/>
</dbReference>
<evidence type="ECO:0000256" key="1">
    <source>
        <dbReference type="SAM" id="Coils"/>
    </source>
</evidence>
<dbReference type="Gene3D" id="1.20.5.110">
    <property type="match status" value="3"/>
</dbReference>
<proteinExistence type="predicted"/>
<dbReference type="Proteomes" id="UP001602013">
    <property type="component" value="Unassembled WGS sequence"/>
</dbReference>